<dbReference type="InterPro" id="IPR057369">
    <property type="entry name" value="VG15"/>
</dbReference>
<keyword evidence="3" id="KW-1185">Reference proteome</keyword>
<dbReference type="EMBL" id="KT206225">
    <property type="protein sequence ID" value="ALA48123.1"/>
    <property type="molecule type" value="Genomic_DNA"/>
</dbReference>
<accession>A0A0N9BDP9</accession>
<dbReference type="Pfam" id="PF25310">
    <property type="entry name" value="VG15"/>
    <property type="match status" value="1"/>
</dbReference>
<dbReference type="Proteomes" id="UP000203948">
    <property type="component" value="Segment"/>
</dbReference>
<feature type="coiled-coil region" evidence="1">
    <location>
        <begin position="153"/>
        <end position="180"/>
    </location>
</feature>
<evidence type="ECO:0008006" key="4">
    <source>
        <dbReference type="Google" id="ProtNLM"/>
    </source>
</evidence>
<evidence type="ECO:0000256" key="1">
    <source>
        <dbReference type="SAM" id="Coils"/>
    </source>
</evidence>
<evidence type="ECO:0000313" key="2">
    <source>
        <dbReference type="EMBL" id="ALA48123.1"/>
    </source>
</evidence>
<keyword evidence="1" id="KW-0175">Coiled coil</keyword>
<sequence length="333" mass="37812">MNPDQYVATKSAVTAGLAVYIRRYASLFVSAPLDRLDWIRFLQTLYPEVQRRYAEMADLGRKFYDAQRELHFPELPRNEMYRGELQWEGFVRAMEPARKELSQADAPQSAVTKVTLAAVREVEMAARRQVIAAVKNDQILDEYIENIEIDAQLQTDKEEVEKAKRHLTAVEQAHEQLKSAIEPVQKTRTVKGWARVATGRETCAWCLMLISRGPVYESARTAGLLLDNEVVADVWRDAGEDLEAFKSQVSDSMNDWHAGCDCIVVPVFDTENWVGKAAYEHANQLWIDAANEASELMSSGESRTNNRYKETLNALRRRLERGDVSVPSYAHAA</sequence>
<dbReference type="GeneID" id="26517057"/>
<dbReference type="OrthoDB" id="5304at10239"/>
<reference evidence="2 3" key="1">
    <citation type="journal article" date="2016" name="Arch. Virol.">
        <title>Genome sequence of a cluster A13 mycobacteriophage detected in Mycobacterium phlei over a half century ago.</title>
        <authorList>
            <person name="Marton S."/>
            <person name="Feher E."/>
            <person name="Horvath B."/>
            <person name="Haber K."/>
            <person name="Somogyi P."/>
            <person name="Minarovits J."/>
            <person name="Banyai K."/>
        </authorList>
    </citation>
    <scope>NUCLEOTIDE SEQUENCE [LARGE SCALE GENOMIC DNA]</scope>
</reference>
<dbReference type="RefSeq" id="YP_009188004.1">
    <property type="nucleotide sequence ID" value="NC_028662.1"/>
</dbReference>
<dbReference type="KEGG" id="vg:26517057"/>
<protein>
    <recommendedName>
        <fullName evidence="4">Capsid maturation protease</fullName>
    </recommendedName>
</protein>
<proteinExistence type="predicted"/>
<evidence type="ECO:0000313" key="3">
    <source>
        <dbReference type="Proteomes" id="UP000203948"/>
    </source>
</evidence>
<name>A0A0N9BDP9_9CAUD</name>
<organism evidence="2 3">
    <name type="scientific">Mycobacterium phage Phlei</name>
    <dbReference type="NCBI Taxonomy" id="1690684"/>
    <lineage>
        <taxon>Viruses</taxon>
        <taxon>Duplodnaviria</taxon>
        <taxon>Heunggongvirae</taxon>
        <taxon>Uroviricota</taxon>
        <taxon>Caudoviricetes</taxon>
        <taxon>Phleivirus</taxon>
        <taxon>Phleivirus Phlei</taxon>
    </lineage>
</organism>